<dbReference type="Pfam" id="PF14529">
    <property type="entry name" value="Exo_endo_phos_2"/>
    <property type="match status" value="1"/>
</dbReference>
<evidence type="ECO:0000313" key="3">
    <source>
        <dbReference type="Proteomes" id="UP000887159"/>
    </source>
</evidence>
<protein>
    <submittedName>
        <fullName evidence="2">Putative RNA-directed DNA polymerase from transposon X-element</fullName>
    </submittedName>
</protein>
<evidence type="ECO:0000313" key="2">
    <source>
        <dbReference type="EMBL" id="GFX96302.1"/>
    </source>
</evidence>
<dbReference type="InterPro" id="IPR005135">
    <property type="entry name" value="Endo/exonuclease/phosphatase"/>
</dbReference>
<dbReference type="SUPFAM" id="SSF56219">
    <property type="entry name" value="DNase I-like"/>
    <property type="match status" value="1"/>
</dbReference>
<dbReference type="InterPro" id="IPR036691">
    <property type="entry name" value="Endo/exonu/phosph_ase_sf"/>
</dbReference>
<dbReference type="EMBL" id="BMAU01021190">
    <property type="protein sequence ID" value="GFX96302.1"/>
    <property type="molecule type" value="Genomic_DNA"/>
</dbReference>
<proteinExistence type="predicted"/>
<organism evidence="2 3">
    <name type="scientific">Trichonephila clavipes</name>
    <name type="common">Golden silk orbweaver</name>
    <name type="synonym">Nephila clavipes</name>
    <dbReference type="NCBI Taxonomy" id="2585209"/>
    <lineage>
        <taxon>Eukaryota</taxon>
        <taxon>Metazoa</taxon>
        <taxon>Ecdysozoa</taxon>
        <taxon>Arthropoda</taxon>
        <taxon>Chelicerata</taxon>
        <taxon>Arachnida</taxon>
        <taxon>Araneae</taxon>
        <taxon>Araneomorphae</taxon>
        <taxon>Entelegynae</taxon>
        <taxon>Araneoidea</taxon>
        <taxon>Nephilidae</taxon>
        <taxon>Trichonephila</taxon>
    </lineage>
</organism>
<feature type="domain" description="Endonuclease/exonuclease/phosphatase" evidence="1">
    <location>
        <begin position="33"/>
        <end position="86"/>
    </location>
</feature>
<accession>A0A8X6V626</accession>
<name>A0A8X6V626_TRICX</name>
<keyword evidence="2" id="KW-0695">RNA-directed DNA polymerase</keyword>
<evidence type="ECO:0000259" key="1">
    <source>
        <dbReference type="Pfam" id="PF14529"/>
    </source>
</evidence>
<sequence>MPFTSHLYPSHIVTLHTSLQAVAVRIHVHSLVTVWCVYLPPNDVVPQVDLNQLVSQLPAPFILLGDFNGHSPLWGHDDTNSRGRQINS</sequence>
<keyword evidence="2" id="KW-0548">Nucleotidyltransferase</keyword>
<reference evidence="2" key="1">
    <citation type="submission" date="2020-08" db="EMBL/GenBank/DDBJ databases">
        <title>Multicomponent nature underlies the extraordinary mechanical properties of spider dragline silk.</title>
        <authorList>
            <person name="Kono N."/>
            <person name="Nakamura H."/>
            <person name="Mori M."/>
            <person name="Yoshida Y."/>
            <person name="Ohtoshi R."/>
            <person name="Malay A.D."/>
            <person name="Moran D.A.P."/>
            <person name="Tomita M."/>
            <person name="Numata K."/>
            <person name="Arakawa K."/>
        </authorList>
    </citation>
    <scope>NUCLEOTIDE SEQUENCE</scope>
</reference>
<dbReference type="Proteomes" id="UP000887159">
    <property type="component" value="Unassembled WGS sequence"/>
</dbReference>
<gene>
    <name evidence="2" type="primary">X-elementORF2_521</name>
    <name evidence="2" type="ORF">TNCV_2291901</name>
</gene>
<dbReference type="AlphaFoldDB" id="A0A8X6V626"/>
<dbReference type="GO" id="GO:0003964">
    <property type="term" value="F:RNA-directed DNA polymerase activity"/>
    <property type="evidence" value="ECO:0007669"/>
    <property type="project" value="UniProtKB-KW"/>
</dbReference>
<keyword evidence="3" id="KW-1185">Reference proteome</keyword>
<comment type="caution">
    <text evidence="2">The sequence shown here is derived from an EMBL/GenBank/DDBJ whole genome shotgun (WGS) entry which is preliminary data.</text>
</comment>
<dbReference type="Gene3D" id="3.60.10.10">
    <property type="entry name" value="Endonuclease/exonuclease/phosphatase"/>
    <property type="match status" value="1"/>
</dbReference>
<keyword evidence="2" id="KW-0808">Transferase</keyword>